<dbReference type="RefSeq" id="WP_029397126.1">
    <property type="nucleotide sequence ID" value="NZ_JAVRET010000051.1"/>
</dbReference>
<keyword evidence="2" id="KW-1185">Reference proteome</keyword>
<proteinExistence type="predicted"/>
<accession>A0ABU2R882</accession>
<sequence>MTTNLLDEVEVELHGGPLDGWRVPVDPDGPDPWTAILSDHGQHPGGRSLYAPDETGAWWWVRDLRPEEL</sequence>
<gene>
    <name evidence="1" type="ORF">RM698_20850</name>
</gene>
<reference evidence="2" key="1">
    <citation type="submission" date="2023-07" db="EMBL/GenBank/DDBJ databases">
        <title>30 novel species of actinomycetes from the DSMZ collection.</title>
        <authorList>
            <person name="Nouioui I."/>
        </authorList>
    </citation>
    <scope>NUCLEOTIDE SEQUENCE [LARGE SCALE GENOMIC DNA]</scope>
    <source>
        <strain evidence="2">DSM 41979</strain>
    </source>
</reference>
<comment type="caution">
    <text evidence="1">The sequence shown here is derived from an EMBL/GenBank/DDBJ whole genome shotgun (WGS) entry which is preliminary data.</text>
</comment>
<organism evidence="1 2">
    <name type="scientific">Streptomyces evansiae</name>
    <dbReference type="NCBI Taxonomy" id="3075535"/>
    <lineage>
        <taxon>Bacteria</taxon>
        <taxon>Bacillati</taxon>
        <taxon>Actinomycetota</taxon>
        <taxon>Actinomycetes</taxon>
        <taxon>Kitasatosporales</taxon>
        <taxon>Streptomycetaceae</taxon>
        <taxon>Streptomyces</taxon>
    </lineage>
</organism>
<dbReference type="EMBL" id="JAVRET010000051">
    <property type="protein sequence ID" value="MDT0411480.1"/>
    <property type="molecule type" value="Genomic_DNA"/>
</dbReference>
<dbReference type="Proteomes" id="UP001183610">
    <property type="component" value="Unassembled WGS sequence"/>
</dbReference>
<protein>
    <submittedName>
        <fullName evidence="1">Uncharacterized protein</fullName>
    </submittedName>
</protein>
<name>A0ABU2R882_9ACTN</name>
<evidence type="ECO:0000313" key="1">
    <source>
        <dbReference type="EMBL" id="MDT0411480.1"/>
    </source>
</evidence>
<evidence type="ECO:0000313" key="2">
    <source>
        <dbReference type="Proteomes" id="UP001183610"/>
    </source>
</evidence>